<keyword evidence="5" id="KW-1003">Cell membrane</keyword>
<comment type="function">
    <text evidence="1">Involved in auxin transport. Regulator of the auxin signaling pathway.</text>
</comment>
<sequence>MVPLLVYITSIISTSHRLPLSPTSPHWPYYITYTHPHSTGETYTLILPSYLVSAMSVTGYSKPDRGYRRDDSGELDVFEAARYFSGYNDIIPCDYNPANLSHKIARDGDISRTHSNGENHFRTNVRDLYAMQKAHGLEPNKEKIGKHGHRKQPSSPGGRLASFLNSLFSQSASKRKKKSTKSLTTQSLKDHDDYDADESGGWRRRRRSSISHFRSSSNMLMNTTTPDAKSLYSSSSSGFRTPPPLSRSHKDPRSLSDHKQINLRPAAFGQNERHVRGGGGRGSGFGTKYGETGLTETGTGMRESRNRKFSDDDEDNDSDSSSDLFELQIYDLGYCSSGLPVYETTRIESIKRGPTMSNVAAYPS</sequence>
<gene>
    <name evidence="9" type="ORF">CRG98_017089</name>
</gene>
<accession>A0A2I0K1N2</accession>
<evidence type="ECO:0000256" key="8">
    <source>
        <dbReference type="SAM" id="MobiDB-lite"/>
    </source>
</evidence>
<feature type="compositionally biased region" description="Acidic residues" evidence="8">
    <location>
        <begin position="311"/>
        <end position="320"/>
    </location>
</feature>
<evidence type="ECO:0000256" key="5">
    <source>
        <dbReference type="ARBA" id="ARBA00022475"/>
    </source>
</evidence>
<keyword evidence="4" id="KW-0813">Transport</keyword>
<evidence type="ECO:0000256" key="3">
    <source>
        <dbReference type="ARBA" id="ARBA00010067"/>
    </source>
</evidence>
<evidence type="ECO:0008006" key="11">
    <source>
        <dbReference type="Google" id="ProtNLM"/>
    </source>
</evidence>
<evidence type="ECO:0000256" key="2">
    <source>
        <dbReference type="ARBA" id="ARBA00004236"/>
    </source>
</evidence>
<name>A0A2I0K1N2_PUNGR</name>
<feature type="region of interest" description="Disordered" evidence="8">
    <location>
        <begin position="138"/>
        <end position="321"/>
    </location>
</feature>
<reference evidence="9 10" key="1">
    <citation type="submission" date="2017-11" db="EMBL/GenBank/DDBJ databases">
        <title>De-novo sequencing of pomegranate (Punica granatum L.) genome.</title>
        <authorList>
            <person name="Akparov Z."/>
            <person name="Amiraslanov A."/>
            <person name="Hajiyeva S."/>
            <person name="Abbasov M."/>
            <person name="Kaur K."/>
            <person name="Hamwieh A."/>
            <person name="Solovyev V."/>
            <person name="Salamov A."/>
            <person name="Braich B."/>
            <person name="Kosarev P."/>
            <person name="Mahmoud A."/>
            <person name="Hajiyev E."/>
            <person name="Babayeva S."/>
            <person name="Izzatullayeva V."/>
            <person name="Mammadov A."/>
            <person name="Mammadov A."/>
            <person name="Sharifova S."/>
            <person name="Ojaghi J."/>
            <person name="Eynullazada K."/>
            <person name="Bayramov B."/>
            <person name="Abdulazimova A."/>
            <person name="Shahmuradov I."/>
        </authorList>
    </citation>
    <scope>NUCLEOTIDE SEQUENCE [LARGE SCALE GENOMIC DNA]</scope>
    <source>
        <strain evidence="10">cv. AG2017</strain>
        <tissue evidence="9">Leaf</tissue>
    </source>
</reference>
<dbReference type="AlphaFoldDB" id="A0A2I0K1N2"/>
<dbReference type="Proteomes" id="UP000233551">
    <property type="component" value="Unassembled WGS sequence"/>
</dbReference>
<evidence type="ECO:0000313" key="10">
    <source>
        <dbReference type="Proteomes" id="UP000233551"/>
    </source>
</evidence>
<feature type="compositionally biased region" description="Basic and acidic residues" evidence="8">
    <location>
        <begin position="248"/>
        <end position="260"/>
    </location>
</feature>
<comment type="caution">
    <text evidence="9">The sequence shown here is derived from an EMBL/GenBank/DDBJ whole genome shotgun (WGS) entry which is preliminary data.</text>
</comment>
<keyword evidence="6" id="KW-0472">Membrane</keyword>
<evidence type="ECO:0000256" key="7">
    <source>
        <dbReference type="ARBA" id="ARBA00023294"/>
    </source>
</evidence>
<evidence type="ECO:0000256" key="6">
    <source>
        <dbReference type="ARBA" id="ARBA00023136"/>
    </source>
</evidence>
<dbReference type="PANTHER" id="PTHR33541">
    <property type="entry name" value="PROTEIN BIG GRAIN 1-LIKE A-RELATED"/>
    <property type="match status" value="1"/>
</dbReference>
<dbReference type="EMBL" id="PGOL01000968">
    <property type="protein sequence ID" value="PKI62465.1"/>
    <property type="molecule type" value="Genomic_DNA"/>
</dbReference>
<comment type="similarity">
    <text evidence="3">Belongs to the BIG GRAIN 1 (BG1) plant protein family.</text>
</comment>
<feature type="compositionally biased region" description="Polar residues" evidence="8">
    <location>
        <begin position="218"/>
        <end position="239"/>
    </location>
</feature>
<protein>
    <recommendedName>
        <fullName evidence="11">Protein BIG GRAIN 1-like E</fullName>
    </recommendedName>
</protein>
<feature type="compositionally biased region" description="Gly residues" evidence="8">
    <location>
        <begin position="277"/>
        <end position="287"/>
    </location>
</feature>
<dbReference type="PANTHER" id="PTHR33541:SF11">
    <property type="entry name" value="PROTEIN BIG GRAIN 1-LIKE E"/>
    <property type="match status" value="1"/>
</dbReference>
<dbReference type="GO" id="GO:0009734">
    <property type="term" value="P:auxin-activated signaling pathway"/>
    <property type="evidence" value="ECO:0007669"/>
    <property type="project" value="UniProtKB-KW"/>
</dbReference>
<dbReference type="GO" id="GO:0005886">
    <property type="term" value="C:plasma membrane"/>
    <property type="evidence" value="ECO:0007669"/>
    <property type="project" value="UniProtKB-SubCell"/>
</dbReference>
<organism evidence="9 10">
    <name type="scientific">Punica granatum</name>
    <name type="common">Pomegranate</name>
    <dbReference type="NCBI Taxonomy" id="22663"/>
    <lineage>
        <taxon>Eukaryota</taxon>
        <taxon>Viridiplantae</taxon>
        <taxon>Streptophyta</taxon>
        <taxon>Embryophyta</taxon>
        <taxon>Tracheophyta</taxon>
        <taxon>Spermatophyta</taxon>
        <taxon>Magnoliopsida</taxon>
        <taxon>eudicotyledons</taxon>
        <taxon>Gunneridae</taxon>
        <taxon>Pentapetalae</taxon>
        <taxon>rosids</taxon>
        <taxon>malvids</taxon>
        <taxon>Myrtales</taxon>
        <taxon>Lythraceae</taxon>
        <taxon>Punica</taxon>
    </lineage>
</organism>
<feature type="compositionally biased region" description="Low complexity" evidence="8">
    <location>
        <begin position="288"/>
        <end position="300"/>
    </location>
</feature>
<evidence type="ECO:0000256" key="4">
    <source>
        <dbReference type="ARBA" id="ARBA00022448"/>
    </source>
</evidence>
<proteinExistence type="inferred from homology"/>
<keyword evidence="7" id="KW-0927">Auxin signaling pathway</keyword>
<comment type="subcellular location">
    <subcellularLocation>
        <location evidence="2">Cell membrane</location>
    </subcellularLocation>
</comment>
<evidence type="ECO:0000313" key="9">
    <source>
        <dbReference type="EMBL" id="PKI62465.1"/>
    </source>
</evidence>
<evidence type="ECO:0000256" key="1">
    <source>
        <dbReference type="ARBA" id="ARBA00002281"/>
    </source>
</evidence>
<dbReference type="InterPro" id="IPR039621">
    <property type="entry name" value="BG1-like"/>
</dbReference>
<keyword evidence="10" id="KW-1185">Reference proteome</keyword>